<feature type="compositionally biased region" description="Acidic residues" evidence="1">
    <location>
        <begin position="41"/>
        <end position="60"/>
    </location>
</feature>
<feature type="region of interest" description="Disordered" evidence="1">
    <location>
        <begin position="252"/>
        <end position="272"/>
    </location>
</feature>
<keyword evidence="3" id="KW-1185">Reference proteome</keyword>
<dbReference type="OrthoDB" id="7851370at2"/>
<evidence type="ECO:0000256" key="1">
    <source>
        <dbReference type="SAM" id="MobiDB-lite"/>
    </source>
</evidence>
<dbReference type="STRING" id="1123237.Salmuc_05589"/>
<feature type="region of interest" description="Disordered" evidence="1">
    <location>
        <begin position="21"/>
        <end position="60"/>
    </location>
</feature>
<feature type="compositionally biased region" description="Acidic residues" evidence="1">
    <location>
        <begin position="258"/>
        <end position="268"/>
    </location>
</feature>
<dbReference type="GO" id="GO:0050797">
    <property type="term" value="F:thymidylate synthase (FAD) activity"/>
    <property type="evidence" value="ECO:0007669"/>
    <property type="project" value="UniProtKB-EC"/>
</dbReference>
<keyword evidence="2" id="KW-0808">Transferase</keyword>
<reference evidence="3" key="1">
    <citation type="journal article" date="2014" name="Stand. Genomic Sci.">
        <title>Genome sequence of the exopolysaccharide-producing Salipiger mucosus type strain (DSM 16094(T)), a moderately halophilic member of the Roseobacter clade.</title>
        <authorList>
            <person name="Riedel T."/>
            <person name="Spring S."/>
            <person name="Fiebig A."/>
            <person name="Petersen J."/>
            <person name="Kyrpides N.C."/>
            <person name="Goker M."/>
            <person name="Klenk H.P."/>
        </authorList>
    </citation>
    <scope>NUCLEOTIDE SEQUENCE [LARGE SCALE GENOMIC DNA]</scope>
    <source>
        <strain evidence="3">DSM 16094</strain>
    </source>
</reference>
<dbReference type="RefSeq" id="WP_020038512.1">
    <property type="nucleotide sequence ID" value="NZ_KE557278.1"/>
</dbReference>
<dbReference type="EMBL" id="APVH01000035">
    <property type="protein sequence ID" value="EPX79648.1"/>
    <property type="molecule type" value="Genomic_DNA"/>
</dbReference>
<dbReference type="EC" id="2.1.1.148" evidence="2"/>
<dbReference type="Proteomes" id="UP000015347">
    <property type="component" value="Unassembled WGS sequence"/>
</dbReference>
<evidence type="ECO:0000313" key="2">
    <source>
        <dbReference type="EMBL" id="EPX79648.1"/>
    </source>
</evidence>
<dbReference type="HOGENOM" id="CLU_865796_0_0_5"/>
<protein>
    <submittedName>
        <fullName evidence="2">Thymidylate synthase</fullName>
        <ecNumber evidence="2">2.1.1.148</ecNumber>
    </submittedName>
</protein>
<name>S9QJB2_9RHOB</name>
<dbReference type="AlphaFoldDB" id="S9QJB2"/>
<proteinExistence type="predicted"/>
<comment type="caution">
    <text evidence="2">The sequence shown here is derived from an EMBL/GenBank/DDBJ whole genome shotgun (WGS) entry which is preliminary data.</text>
</comment>
<dbReference type="eggNOG" id="ENOG502ZBCN">
    <property type="taxonomic scope" value="Bacteria"/>
</dbReference>
<evidence type="ECO:0000313" key="3">
    <source>
        <dbReference type="Proteomes" id="UP000015347"/>
    </source>
</evidence>
<organism evidence="2 3">
    <name type="scientific">Salipiger mucosus DSM 16094</name>
    <dbReference type="NCBI Taxonomy" id="1123237"/>
    <lineage>
        <taxon>Bacteria</taxon>
        <taxon>Pseudomonadati</taxon>
        <taxon>Pseudomonadota</taxon>
        <taxon>Alphaproteobacteria</taxon>
        <taxon>Rhodobacterales</taxon>
        <taxon>Roseobacteraceae</taxon>
        <taxon>Salipiger</taxon>
    </lineage>
</organism>
<gene>
    <name evidence="2" type="ORF">Salmuc_05589</name>
</gene>
<keyword evidence="2" id="KW-0489">Methyltransferase</keyword>
<sequence>MYRYFMMLALAGVLAGCSSGGGGDNPLSEDEECVRENPLQECEEAEEEEEVVEEEEEGVPDDLAESLASFRLSEDKSTMSVSVVSVDTTPLEATYQRNTALDVRNDAGEIAYLAYSVQEDPLDRFFMALGNRSADGSVEATAVASGGQFGTVYHGSGYSRDGAYTPPTVGDGPGEGQVSYAGRYVSMLSLTGRDDTTADGDPVIILPVADGTPLAITPSQPAVIEGVIFLNANFAEATVEGIIFDRVAENPSPNPNLLDDDPSNDDQIPEGYNATRSFEDVDLYVSDIDENGEFLGEGSVNDQNVGSYGGIFGGEDAGHVAGVTNFNIENNSIEEIGAFVLTQCGLDGDDAVCDQAAPFE</sequence>
<dbReference type="PROSITE" id="PS51257">
    <property type="entry name" value="PROKAR_LIPOPROTEIN"/>
    <property type="match status" value="1"/>
</dbReference>
<dbReference type="GO" id="GO:0032259">
    <property type="term" value="P:methylation"/>
    <property type="evidence" value="ECO:0007669"/>
    <property type="project" value="UniProtKB-KW"/>
</dbReference>
<accession>S9QJB2</accession>